<dbReference type="EMBL" id="QKVK01000002">
    <property type="protein sequence ID" value="PZF77891.1"/>
    <property type="molecule type" value="Genomic_DNA"/>
</dbReference>
<dbReference type="Gene3D" id="2.60.120.1440">
    <property type="match status" value="1"/>
</dbReference>
<gene>
    <name evidence="4" type="ORF">DK847_05545</name>
</gene>
<sequence>MGCDGMATPALSRKLILGLLSAAALSLPASAAVKVGEAVEVTLRVTGQDGEIARGGAIHRDERIRTNASGVGGFRFDDGTKLAIGPNSTVVIDRYVYAGGSTAKRLAIGATKGTLRWISGKSDHSAYKIRTPSGTLGVRGTAFDIYVGRNGVTAVTLLNGQARFCGASGCQTLTRRCEVIIARPGGAVTKPRGITRNLGLGVPAAEAFPFLAGTVRVPRGFLAGASCAGLAPPLRNNGFQQPTPSPEFNFPERQRDGRDNQ</sequence>
<dbReference type="Pfam" id="PF04773">
    <property type="entry name" value="FecR"/>
    <property type="match status" value="1"/>
</dbReference>
<dbReference type="AlphaFoldDB" id="A0A2W2AR99"/>
<evidence type="ECO:0000256" key="1">
    <source>
        <dbReference type="SAM" id="MobiDB-lite"/>
    </source>
</evidence>
<evidence type="ECO:0000313" key="5">
    <source>
        <dbReference type="Proteomes" id="UP000248795"/>
    </source>
</evidence>
<keyword evidence="5" id="KW-1185">Reference proteome</keyword>
<feature type="signal peptide" evidence="2">
    <location>
        <begin position="1"/>
        <end position="31"/>
    </location>
</feature>
<protein>
    <submittedName>
        <fullName evidence="4">Iron dicitrate transport regulator FecR</fullName>
    </submittedName>
</protein>
<organism evidence="4 5">
    <name type="scientific">Aestuariivirga litoralis</name>
    <dbReference type="NCBI Taxonomy" id="2650924"/>
    <lineage>
        <taxon>Bacteria</taxon>
        <taxon>Pseudomonadati</taxon>
        <taxon>Pseudomonadota</taxon>
        <taxon>Alphaproteobacteria</taxon>
        <taxon>Hyphomicrobiales</taxon>
        <taxon>Aestuariivirgaceae</taxon>
        <taxon>Aestuariivirga</taxon>
    </lineage>
</organism>
<evidence type="ECO:0000256" key="2">
    <source>
        <dbReference type="SAM" id="SignalP"/>
    </source>
</evidence>
<name>A0A2W2AR99_9HYPH</name>
<evidence type="ECO:0000313" key="4">
    <source>
        <dbReference type="EMBL" id="PZF77891.1"/>
    </source>
</evidence>
<feature type="chain" id="PRO_5015899904" evidence="2">
    <location>
        <begin position="32"/>
        <end position="261"/>
    </location>
</feature>
<reference evidence="5" key="1">
    <citation type="submission" date="2018-06" db="EMBL/GenBank/DDBJ databases">
        <title>Aestuariibacter litoralis strain KCTC 52945T.</title>
        <authorList>
            <person name="Li X."/>
            <person name="Salam N."/>
            <person name="Li J.-L."/>
            <person name="Chen Y.-M."/>
            <person name="Yang Z.-W."/>
            <person name="Zhang L.-Y."/>
            <person name="Han M.-X."/>
            <person name="Xiao M."/>
            <person name="Li W.-J."/>
        </authorList>
    </citation>
    <scope>NUCLEOTIDE SEQUENCE [LARGE SCALE GENOMIC DNA]</scope>
    <source>
        <strain evidence="5">KCTC 52945</strain>
    </source>
</reference>
<comment type="caution">
    <text evidence="4">The sequence shown here is derived from an EMBL/GenBank/DDBJ whole genome shotgun (WGS) entry which is preliminary data.</text>
</comment>
<dbReference type="InterPro" id="IPR006860">
    <property type="entry name" value="FecR"/>
</dbReference>
<proteinExistence type="predicted"/>
<keyword evidence="2" id="KW-0732">Signal</keyword>
<dbReference type="Proteomes" id="UP000248795">
    <property type="component" value="Unassembled WGS sequence"/>
</dbReference>
<feature type="compositionally biased region" description="Basic and acidic residues" evidence="1">
    <location>
        <begin position="250"/>
        <end position="261"/>
    </location>
</feature>
<feature type="domain" description="FecR protein" evidence="3">
    <location>
        <begin position="63"/>
        <end position="162"/>
    </location>
</feature>
<feature type="region of interest" description="Disordered" evidence="1">
    <location>
        <begin position="234"/>
        <end position="261"/>
    </location>
</feature>
<accession>A0A2W2AR99</accession>
<evidence type="ECO:0000259" key="3">
    <source>
        <dbReference type="Pfam" id="PF04773"/>
    </source>
</evidence>